<dbReference type="EC" id="3.2.2.9" evidence="2"/>
<dbReference type="Pfam" id="PF01048">
    <property type="entry name" value="PNP_UDP_1"/>
    <property type="match status" value="1"/>
</dbReference>
<dbReference type="OrthoDB" id="6677713at2"/>
<comment type="pathway">
    <text evidence="1">Amino-acid biosynthesis; L-methionine biosynthesis via salvage pathway; S-methyl-5-thio-alpha-D-ribose 1-phosphate from S-methyl-5'-thioadenosine (hydrolase route): step 1/2.</text>
</comment>
<sequence length="252" mass="26404">MTRNDETPLGLICAIPEERAALAGHFSGVEQEEVAGFVFTRGHLDGRAVVLVEAGIGKVNAAIVGTLLLHRFAVNGLLFSGVAGGLDPALAVGDVVIAERLIQHDYGALSDGRLKPYQPGVPPLPGFDDTHGYPLADGMAVRIAQALDGIALTPMPGVARAPTWRFGTVLTGDHFLNCAVTRQDLHARFQAQAVEMEGAALAQVAARFAVPLVVVRALSDLAGSDSHLDFPTFARNAAHNAAGIVRRLVGVL</sequence>
<dbReference type="KEGG" id="ncb:C0V82_05625"/>
<dbReference type="InterPro" id="IPR010049">
    <property type="entry name" value="MTA_SAH_Nsdase"/>
</dbReference>
<dbReference type="GO" id="GO:0005829">
    <property type="term" value="C:cytosol"/>
    <property type="evidence" value="ECO:0007669"/>
    <property type="project" value="TreeGrafter"/>
</dbReference>
<dbReference type="NCBIfam" id="NF004079">
    <property type="entry name" value="PRK05584.1"/>
    <property type="match status" value="1"/>
</dbReference>
<evidence type="ECO:0000256" key="2">
    <source>
        <dbReference type="ARBA" id="ARBA00011974"/>
    </source>
</evidence>
<evidence type="ECO:0000256" key="5">
    <source>
        <dbReference type="ARBA" id="ARBA00023167"/>
    </source>
</evidence>
<dbReference type="GO" id="GO:0009164">
    <property type="term" value="P:nucleoside catabolic process"/>
    <property type="evidence" value="ECO:0007669"/>
    <property type="project" value="InterPro"/>
</dbReference>
<dbReference type="RefSeq" id="WP_102111480.1">
    <property type="nucleotide sequence ID" value="NZ_BMGN01000003.1"/>
</dbReference>
<dbReference type="GO" id="GO:0019284">
    <property type="term" value="P:L-methionine salvage from S-adenosylmethionine"/>
    <property type="evidence" value="ECO:0007669"/>
    <property type="project" value="TreeGrafter"/>
</dbReference>
<dbReference type="UniPathway" id="UPA00904">
    <property type="reaction ID" value="UER00871"/>
</dbReference>
<dbReference type="GO" id="GO:0008930">
    <property type="term" value="F:methylthioadenosine nucleosidase activity"/>
    <property type="evidence" value="ECO:0007669"/>
    <property type="project" value="InterPro"/>
</dbReference>
<gene>
    <name evidence="6" type="ORF">C0V82_05625</name>
</gene>
<keyword evidence="3" id="KW-0028">Amino-acid biosynthesis</keyword>
<dbReference type="NCBIfam" id="TIGR01704">
    <property type="entry name" value="MTA_SAH-Nsdase"/>
    <property type="match status" value="1"/>
</dbReference>
<dbReference type="SUPFAM" id="SSF53167">
    <property type="entry name" value="Purine and uridine phosphorylases"/>
    <property type="match status" value="1"/>
</dbReference>
<keyword evidence="5" id="KW-0486">Methionine biosynthesis</keyword>
<name>A0A2K9N9K5_9PROT</name>
<dbReference type="GO" id="GO:0008782">
    <property type="term" value="F:adenosylhomocysteine nucleosidase activity"/>
    <property type="evidence" value="ECO:0007669"/>
    <property type="project" value="UniProtKB-EC"/>
</dbReference>
<evidence type="ECO:0000313" key="6">
    <source>
        <dbReference type="EMBL" id="AUN29759.1"/>
    </source>
</evidence>
<dbReference type="Proteomes" id="UP000234752">
    <property type="component" value="Chromosome eg_1"/>
</dbReference>
<dbReference type="AlphaFoldDB" id="A0A2K9N9K5"/>
<keyword evidence="7" id="KW-1185">Reference proteome</keyword>
<dbReference type="CDD" id="cd09008">
    <property type="entry name" value="MTAN"/>
    <property type="match status" value="1"/>
</dbReference>
<dbReference type="Gene3D" id="3.40.50.1580">
    <property type="entry name" value="Nucleoside phosphorylase domain"/>
    <property type="match status" value="1"/>
</dbReference>
<organism evidence="6 7">
    <name type="scientific">Niveispirillum cyanobacteriorum</name>
    <dbReference type="NCBI Taxonomy" id="1612173"/>
    <lineage>
        <taxon>Bacteria</taxon>
        <taxon>Pseudomonadati</taxon>
        <taxon>Pseudomonadota</taxon>
        <taxon>Alphaproteobacteria</taxon>
        <taxon>Rhodospirillales</taxon>
        <taxon>Azospirillaceae</taxon>
        <taxon>Niveispirillum</taxon>
    </lineage>
</organism>
<reference evidence="6 7" key="1">
    <citation type="submission" date="2017-12" db="EMBL/GenBank/DDBJ databases">
        <title>Genomes of bacteria within cyanobacterial aggregates.</title>
        <authorList>
            <person name="Cai H."/>
        </authorList>
    </citation>
    <scope>NUCLEOTIDE SEQUENCE [LARGE SCALE GENOMIC DNA]</scope>
    <source>
        <strain evidence="6 7">TH16</strain>
    </source>
</reference>
<dbReference type="PANTHER" id="PTHR46832:SF1">
    <property type="entry name" value="5'-METHYLTHIOADENOSINE_S-ADENOSYLHOMOCYSTEINE NUCLEOSIDASE"/>
    <property type="match status" value="1"/>
</dbReference>
<dbReference type="InterPro" id="IPR000845">
    <property type="entry name" value="Nucleoside_phosphorylase_d"/>
</dbReference>
<keyword evidence="4" id="KW-0378">Hydrolase</keyword>
<dbReference type="PANTHER" id="PTHR46832">
    <property type="entry name" value="5'-METHYLTHIOADENOSINE/S-ADENOSYLHOMOCYSTEINE NUCLEOSIDASE"/>
    <property type="match status" value="1"/>
</dbReference>
<evidence type="ECO:0000256" key="3">
    <source>
        <dbReference type="ARBA" id="ARBA00022605"/>
    </source>
</evidence>
<evidence type="ECO:0000256" key="1">
    <source>
        <dbReference type="ARBA" id="ARBA00004945"/>
    </source>
</evidence>
<dbReference type="EMBL" id="CP025611">
    <property type="protein sequence ID" value="AUN29759.1"/>
    <property type="molecule type" value="Genomic_DNA"/>
</dbReference>
<proteinExistence type="predicted"/>
<evidence type="ECO:0000256" key="4">
    <source>
        <dbReference type="ARBA" id="ARBA00022801"/>
    </source>
</evidence>
<protein>
    <recommendedName>
        <fullName evidence="2">adenosylhomocysteine nucleosidase</fullName>
        <ecNumber evidence="2">3.2.2.9</ecNumber>
    </recommendedName>
</protein>
<accession>A0A2K9N9K5</accession>
<dbReference type="InterPro" id="IPR035994">
    <property type="entry name" value="Nucleoside_phosphorylase_sf"/>
</dbReference>
<dbReference type="GO" id="GO:0019509">
    <property type="term" value="P:L-methionine salvage from methylthioadenosine"/>
    <property type="evidence" value="ECO:0007669"/>
    <property type="project" value="UniProtKB-UniPathway"/>
</dbReference>
<evidence type="ECO:0000313" key="7">
    <source>
        <dbReference type="Proteomes" id="UP000234752"/>
    </source>
</evidence>